<name>A7ILL6_XANP2</name>
<evidence type="ECO:0000256" key="1">
    <source>
        <dbReference type="SAM" id="MobiDB-lite"/>
    </source>
</evidence>
<organism evidence="2 3">
    <name type="scientific">Xanthobacter autotrophicus (strain ATCC BAA-1158 / Py2)</name>
    <dbReference type="NCBI Taxonomy" id="78245"/>
    <lineage>
        <taxon>Bacteria</taxon>
        <taxon>Pseudomonadati</taxon>
        <taxon>Pseudomonadota</taxon>
        <taxon>Alphaproteobacteria</taxon>
        <taxon>Hyphomicrobiales</taxon>
        <taxon>Xanthobacteraceae</taxon>
        <taxon>Xanthobacter</taxon>
    </lineage>
</organism>
<dbReference type="eggNOG" id="ENOG50327XW">
    <property type="taxonomic scope" value="Bacteria"/>
</dbReference>
<gene>
    <name evidence="2" type="ordered locus">Xaut_3682</name>
</gene>
<accession>A7ILL6</accession>
<proteinExistence type="predicted"/>
<keyword evidence="3" id="KW-1185">Reference proteome</keyword>
<feature type="compositionally biased region" description="Basic and acidic residues" evidence="1">
    <location>
        <begin position="233"/>
        <end position="296"/>
    </location>
</feature>
<dbReference type="OrthoDB" id="7032309at2"/>
<reference evidence="2 3" key="1">
    <citation type="submission" date="2007-07" db="EMBL/GenBank/DDBJ databases">
        <title>Complete sequence of chromosome of Xanthobacter autotrophicus Py2.</title>
        <authorList>
            <consortium name="US DOE Joint Genome Institute"/>
            <person name="Copeland A."/>
            <person name="Lucas S."/>
            <person name="Lapidus A."/>
            <person name="Barry K."/>
            <person name="Glavina del Rio T."/>
            <person name="Hammon N."/>
            <person name="Israni S."/>
            <person name="Dalin E."/>
            <person name="Tice H."/>
            <person name="Pitluck S."/>
            <person name="Sims D."/>
            <person name="Brettin T."/>
            <person name="Bruce D."/>
            <person name="Detter J.C."/>
            <person name="Han C."/>
            <person name="Tapia R."/>
            <person name="Brainard J."/>
            <person name="Schmutz J."/>
            <person name="Larimer F."/>
            <person name="Land M."/>
            <person name="Hauser L."/>
            <person name="Kyrpides N."/>
            <person name="Kim E."/>
            <person name="Ensigns S.A."/>
            <person name="Richardson P."/>
        </authorList>
    </citation>
    <scope>NUCLEOTIDE SEQUENCE [LARGE SCALE GENOMIC DNA]</scope>
    <source>
        <strain evidence="3">ATCC BAA-1158 / Py2</strain>
    </source>
</reference>
<dbReference type="AlphaFoldDB" id="A7ILL6"/>
<dbReference type="STRING" id="78245.Xaut_3682"/>
<protein>
    <submittedName>
        <fullName evidence="2">Uncharacterized protein</fullName>
    </submittedName>
</protein>
<dbReference type="KEGG" id="xau:Xaut_3682"/>
<evidence type="ECO:0000313" key="2">
    <source>
        <dbReference type="EMBL" id="ABS68909.1"/>
    </source>
</evidence>
<dbReference type="HOGENOM" id="CLU_049444_0_0_5"/>
<dbReference type="EMBL" id="CP000781">
    <property type="protein sequence ID" value="ABS68909.1"/>
    <property type="molecule type" value="Genomic_DNA"/>
</dbReference>
<evidence type="ECO:0000313" key="3">
    <source>
        <dbReference type="Proteomes" id="UP000002417"/>
    </source>
</evidence>
<dbReference type="Proteomes" id="UP000002417">
    <property type="component" value="Chromosome"/>
</dbReference>
<sequence>MNLDLVTIPKADALSVFTTAGAIDPFLSKVRGEIDAFTADVSTAKGRKDIASFAAKISKVKVYLDDEVGKTLAAEQKEIPKKIDACRKHVRDTLETWRDEVRKPLTGWENAEKERVQAHERAILRLDQLADMGKQNVAVDALQLALAEVEAVVVGPKCEEYEAAYAKAKDSAVQALTTGIAARQRYEAEQAELAELRRLAEERAKKDREEQIAREAAERAKRVAEEQAQAAVRRAEEAAQREREAAERREQDLKRAAEDAERRAAEAEENARLRQEQEKAAETAEAKRREQDKEHRRAVNVAALNALVAGGVPEGAAKTALRRIIAGEIPNISIKY</sequence>
<feature type="region of interest" description="Disordered" evidence="1">
    <location>
        <begin position="231"/>
        <end position="296"/>
    </location>
</feature>